<dbReference type="Proteomes" id="UP000006591">
    <property type="component" value="Chromosome 11"/>
</dbReference>
<evidence type="ECO:0000313" key="3">
    <source>
        <dbReference type="EnsemblPlants" id="ONIVA11G01400.1"/>
    </source>
</evidence>
<evidence type="ECO:0000256" key="2">
    <source>
        <dbReference type="SAM" id="Phobius"/>
    </source>
</evidence>
<keyword evidence="4" id="KW-1185">Reference proteome</keyword>
<dbReference type="STRING" id="4536.A0A0E0IXI3"/>
<feature type="compositionally biased region" description="Low complexity" evidence="1">
    <location>
        <begin position="116"/>
        <end position="127"/>
    </location>
</feature>
<organism evidence="3">
    <name type="scientific">Oryza nivara</name>
    <name type="common">Indian wild rice</name>
    <name type="synonym">Oryza sativa f. spontanea</name>
    <dbReference type="NCBI Taxonomy" id="4536"/>
    <lineage>
        <taxon>Eukaryota</taxon>
        <taxon>Viridiplantae</taxon>
        <taxon>Streptophyta</taxon>
        <taxon>Embryophyta</taxon>
        <taxon>Tracheophyta</taxon>
        <taxon>Spermatophyta</taxon>
        <taxon>Magnoliopsida</taxon>
        <taxon>Liliopsida</taxon>
        <taxon>Poales</taxon>
        <taxon>Poaceae</taxon>
        <taxon>BOP clade</taxon>
        <taxon>Oryzoideae</taxon>
        <taxon>Oryzeae</taxon>
        <taxon>Oryzinae</taxon>
        <taxon>Oryza</taxon>
    </lineage>
</organism>
<evidence type="ECO:0000313" key="4">
    <source>
        <dbReference type="Proteomes" id="UP000006591"/>
    </source>
</evidence>
<reference evidence="3" key="1">
    <citation type="submission" date="2015-04" db="UniProtKB">
        <authorList>
            <consortium name="EnsemblPlants"/>
        </authorList>
    </citation>
    <scope>IDENTIFICATION</scope>
    <source>
        <strain evidence="3">SL10</strain>
    </source>
</reference>
<dbReference type="EnsemblPlants" id="ONIVA11G01400.1">
    <property type="protein sequence ID" value="ONIVA11G01400.1"/>
    <property type="gene ID" value="ONIVA11G01400"/>
</dbReference>
<protein>
    <submittedName>
        <fullName evidence="3">Uncharacterized protein</fullName>
    </submittedName>
</protein>
<dbReference type="Gramene" id="ONIVA11G01400.1">
    <property type="protein sequence ID" value="ONIVA11G01400.1"/>
    <property type="gene ID" value="ONIVA11G01400"/>
</dbReference>
<feature type="region of interest" description="Disordered" evidence="1">
    <location>
        <begin position="97"/>
        <end position="143"/>
    </location>
</feature>
<dbReference type="AlphaFoldDB" id="A0A0E0IXI3"/>
<proteinExistence type="predicted"/>
<dbReference type="HOGENOM" id="CLU_1848309_0_0_1"/>
<keyword evidence="2" id="KW-0812">Transmembrane</keyword>
<sequence>MDLIGEILGYRWSGRIGGGRRRLAAVGEDFLGSPGKTGSHFLPSSDLFSSKEKSDVIVSTTCWCIMISLLVALACVFGPVPGGRRVERRPRVRRESRRALAAGDVRRGGGSDAGEGETAVAGTAGAEEGVGGQRQATRPRRWRRRCRRRGGGDCRHGLALLDEFP</sequence>
<name>A0A0E0IXI3_ORYNI</name>
<keyword evidence="2" id="KW-0472">Membrane</keyword>
<keyword evidence="2" id="KW-1133">Transmembrane helix</keyword>
<accession>A0A0E0IXI3</accession>
<evidence type="ECO:0000256" key="1">
    <source>
        <dbReference type="SAM" id="MobiDB-lite"/>
    </source>
</evidence>
<reference evidence="3" key="2">
    <citation type="submission" date="2018-04" db="EMBL/GenBank/DDBJ databases">
        <title>OnivRS2 (Oryza nivara Reference Sequence Version 2).</title>
        <authorList>
            <person name="Zhang J."/>
            <person name="Kudrna D."/>
            <person name="Lee S."/>
            <person name="Talag J."/>
            <person name="Rajasekar S."/>
            <person name="Welchert J."/>
            <person name="Hsing Y.-I."/>
            <person name="Wing R.A."/>
        </authorList>
    </citation>
    <scope>NUCLEOTIDE SEQUENCE [LARGE SCALE GENOMIC DNA]</scope>
    <source>
        <strain evidence="3">SL10</strain>
    </source>
</reference>
<feature type="transmembrane region" description="Helical" evidence="2">
    <location>
        <begin position="56"/>
        <end position="80"/>
    </location>
</feature>